<accession>A0A1M6X5D0</accession>
<organism evidence="3 4">
    <name type="scientific">Actinacidiphila paucisporea</name>
    <dbReference type="NCBI Taxonomy" id="310782"/>
    <lineage>
        <taxon>Bacteria</taxon>
        <taxon>Bacillati</taxon>
        <taxon>Actinomycetota</taxon>
        <taxon>Actinomycetes</taxon>
        <taxon>Kitasatosporales</taxon>
        <taxon>Streptomycetaceae</taxon>
        <taxon>Actinacidiphila</taxon>
    </lineage>
</organism>
<sequence length="297" mass="31087">MPPPDQPGSNPYQNPQPSGPPGPPPGQIPGQPPAGGFGAPVPPQHNPYAQAPSPYGSPQPAYYGPPQQPGALPAGGSGGGVGKAVLWAVVGAVVASMAWGGGVLLLGKDSGKADLRGYSSKKNLCDTADLSAFKTEYPKPDADPTSYTSDRPTLVQMFCSESLDKDTSDTTSYSYAYVSIEADLHRKSDPTEEFGDHWKSFEDHGSGSTNQYKVTAVDGFGDEAYLVTQDTVSTGSDGEESGSRESVLAVRDGWMTFTLSWNGYASTLDKGTDKVATLDQATAWVKTAAKATMAKLK</sequence>
<keyword evidence="4" id="KW-1185">Reference proteome</keyword>
<keyword evidence="2" id="KW-0812">Transmembrane</keyword>
<feature type="compositionally biased region" description="Pro residues" evidence="1">
    <location>
        <begin position="17"/>
        <end position="32"/>
    </location>
</feature>
<feature type="compositionally biased region" description="Low complexity" evidence="1">
    <location>
        <begin position="49"/>
        <end position="72"/>
    </location>
</feature>
<protein>
    <recommendedName>
        <fullName evidence="5">DUF3558 domain-containing protein</fullName>
    </recommendedName>
</protein>
<gene>
    <name evidence="3" type="ORF">SAMN05216499_102317</name>
</gene>
<reference evidence="3 4" key="1">
    <citation type="submission" date="2016-11" db="EMBL/GenBank/DDBJ databases">
        <authorList>
            <person name="Jaros S."/>
            <person name="Januszkiewicz K."/>
            <person name="Wedrychowicz H."/>
        </authorList>
    </citation>
    <scope>NUCLEOTIDE SEQUENCE [LARGE SCALE GENOMIC DNA]</scope>
    <source>
        <strain evidence="3 4">CGMCC 4.2025</strain>
    </source>
</reference>
<dbReference type="AlphaFoldDB" id="A0A1M6X5D0"/>
<name>A0A1M6X5D0_9ACTN</name>
<proteinExistence type="predicted"/>
<evidence type="ECO:0000256" key="1">
    <source>
        <dbReference type="SAM" id="MobiDB-lite"/>
    </source>
</evidence>
<evidence type="ECO:0000256" key="2">
    <source>
        <dbReference type="SAM" id="Phobius"/>
    </source>
</evidence>
<keyword evidence="2" id="KW-1133">Transmembrane helix</keyword>
<dbReference type="SUPFAM" id="SSF81995">
    <property type="entry name" value="beta-sandwich domain of Sec23/24"/>
    <property type="match status" value="1"/>
</dbReference>
<dbReference type="Proteomes" id="UP000184111">
    <property type="component" value="Unassembled WGS sequence"/>
</dbReference>
<evidence type="ECO:0000313" key="3">
    <source>
        <dbReference type="EMBL" id="SHL01200.1"/>
    </source>
</evidence>
<feature type="region of interest" description="Disordered" evidence="1">
    <location>
        <begin position="1"/>
        <end position="77"/>
    </location>
</feature>
<evidence type="ECO:0000313" key="4">
    <source>
        <dbReference type="Proteomes" id="UP000184111"/>
    </source>
</evidence>
<keyword evidence="2" id="KW-0472">Membrane</keyword>
<feature type="transmembrane region" description="Helical" evidence="2">
    <location>
        <begin position="84"/>
        <end position="106"/>
    </location>
</feature>
<evidence type="ECO:0008006" key="5">
    <source>
        <dbReference type="Google" id="ProtNLM"/>
    </source>
</evidence>
<dbReference type="EMBL" id="FRBI01000002">
    <property type="protein sequence ID" value="SHL01200.1"/>
    <property type="molecule type" value="Genomic_DNA"/>
</dbReference>